<dbReference type="Proteomes" id="UP000269721">
    <property type="component" value="Unassembled WGS sequence"/>
</dbReference>
<dbReference type="GO" id="GO:0016020">
    <property type="term" value="C:membrane"/>
    <property type="evidence" value="ECO:0007669"/>
    <property type="project" value="TreeGrafter"/>
</dbReference>
<dbReference type="OrthoDB" id="242257at2759"/>
<dbReference type="SUPFAM" id="SSF111331">
    <property type="entry name" value="NAD kinase/diacylglycerol kinase-like"/>
    <property type="match status" value="1"/>
</dbReference>
<evidence type="ECO:0000259" key="1">
    <source>
        <dbReference type="PROSITE" id="PS50146"/>
    </source>
</evidence>
<dbReference type="PANTHER" id="PTHR11255:SF121">
    <property type="entry name" value="DIACYLGLYCEROL KINASE (ATP)"/>
    <property type="match status" value="1"/>
</dbReference>
<feature type="domain" description="DAGKc" evidence="1">
    <location>
        <begin position="56"/>
        <end position="164"/>
    </location>
</feature>
<dbReference type="GO" id="GO:0004143">
    <property type="term" value="F:ATP-dependent diacylglycerol kinase activity"/>
    <property type="evidence" value="ECO:0007669"/>
    <property type="project" value="InterPro"/>
</dbReference>
<dbReference type="Pfam" id="PF00781">
    <property type="entry name" value="DAGK_cat"/>
    <property type="match status" value="1"/>
</dbReference>
<organism evidence="2 3">
    <name type="scientific">Blyttiomyces helicus</name>
    <dbReference type="NCBI Taxonomy" id="388810"/>
    <lineage>
        <taxon>Eukaryota</taxon>
        <taxon>Fungi</taxon>
        <taxon>Fungi incertae sedis</taxon>
        <taxon>Chytridiomycota</taxon>
        <taxon>Chytridiomycota incertae sedis</taxon>
        <taxon>Chytridiomycetes</taxon>
        <taxon>Chytridiomycetes incertae sedis</taxon>
        <taxon>Blyttiomyces</taxon>
    </lineage>
</organism>
<dbReference type="PANTHER" id="PTHR11255">
    <property type="entry name" value="DIACYLGLYCEROL KINASE"/>
    <property type="match status" value="1"/>
</dbReference>
<dbReference type="InterPro" id="IPR017438">
    <property type="entry name" value="ATP-NAD_kinase_N"/>
</dbReference>
<evidence type="ECO:0000313" key="2">
    <source>
        <dbReference type="EMBL" id="RKO87727.1"/>
    </source>
</evidence>
<dbReference type="SMART" id="SM00046">
    <property type="entry name" value="DAGKc"/>
    <property type="match status" value="1"/>
</dbReference>
<dbReference type="InterPro" id="IPR016064">
    <property type="entry name" value="NAD/diacylglycerol_kinase_sf"/>
</dbReference>
<gene>
    <name evidence="2" type="ORF">BDK51DRAFT_29023</name>
</gene>
<dbReference type="InterPro" id="IPR037607">
    <property type="entry name" value="DGK"/>
</dbReference>
<dbReference type="InterPro" id="IPR001206">
    <property type="entry name" value="Diacylglycerol_kinase_cat_dom"/>
</dbReference>
<feature type="non-terminal residue" evidence="2">
    <location>
        <position position="243"/>
    </location>
</feature>
<name>A0A4V1IQU0_9FUNG</name>
<dbReference type="Gene3D" id="3.40.50.10330">
    <property type="entry name" value="Probable inorganic polyphosphate/atp-NAD kinase, domain 1"/>
    <property type="match status" value="1"/>
</dbReference>
<proteinExistence type="predicted"/>
<reference evidence="3" key="1">
    <citation type="journal article" date="2018" name="Nat. Microbiol.">
        <title>Leveraging single-cell genomics to expand the fungal tree of life.</title>
        <authorList>
            <person name="Ahrendt S.R."/>
            <person name="Quandt C.A."/>
            <person name="Ciobanu D."/>
            <person name="Clum A."/>
            <person name="Salamov A."/>
            <person name="Andreopoulos B."/>
            <person name="Cheng J.F."/>
            <person name="Woyke T."/>
            <person name="Pelin A."/>
            <person name="Henrissat B."/>
            <person name="Reynolds N.K."/>
            <person name="Benny G.L."/>
            <person name="Smith M.E."/>
            <person name="James T.Y."/>
            <person name="Grigoriev I.V."/>
        </authorList>
    </citation>
    <scope>NUCLEOTIDE SEQUENCE [LARGE SCALE GENOMIC DNA]</scope>
</reference>
<evidence type="ECO:0000313" key="3">
    <source>
        <dbReference type="Proteomes" id="UP000269721"/>
    </source>
</evidence>
<accession>A0A4V1IQU0</accession>
<sequence>MNVESFRLRSDRSTLVRICNVRPHTHTPLSPHPTYKKSANAQCPSQLLDEEERTTGIKVIRAFLDTTIATIDACHVWSAGGDGTFMWVLEELLAAGVDVNDPRMNFCTVPFGTGNDLSQVMGWGGSVPGDPMGGKLANLDRIVSERLEGQKAYLDIWEIEIVANENGFIKKAVKVDPNFDLGGAKEKRIVRKMSNYSSIGVQGFVGARFEPHRHTSRFMNALEFTDPGRKLMQSSVSNWPTRE</sequence>
<dbReference type="GO" id="GO:0007165">
    <property type="term" value="P:signal transduction"/>
    <property type="evidence" value="ECO:0007669"/>
    <property type="project" value="InterPro"/>
</dbReference>
<dbReference type="AlphaFoldDB" id="A0A4V1IQU0"/>
<keyword evidence="3" id="KW-1185">Reference proteome</keyword>
<protein>
    <recommendedName>
        <fullName evidence="1">DAGKc domain-containing protein</fullName>
    </recommendedName>
</protein>
<dbReference type="EMBL" id="KZ997199">
    <property type="protein sequence ID" value="RKO87727.1"/>
    <property type="molecule type" value="Genomic_DNA"/>
</dbReference>
<dbReference type="PROSITE" id="PS50146">
    <property type="entry name" value="DAGK"/>
    <property type="match status" value="1"/>
</dbReference>